<organism evidence="15 16">
    <name type="scientific">Candidatus Dojkabacteria bacterium</name>
    <dbReference type="NCBI Taxonomy" id="2099670"/>
    <lineage>
        <taxon>Bacteria</taxon>
        <taxon>Candidatus Dojkabacteria</taxon>
    </lineage>
</organism>
<evidence type="ECO:0000256" key="6">
    <source>
        <dbReference type="ARBA" id="ARBA00022692"/>
    </source>
</evidence>
<dbReference type="PANTHER" id="PTHR30622:SF2">
    <property type="entry name" value="UNDECAPRENYL-DIPHOSPHATASE"/>
    <property type="match status" value="1"/>
</dbReference>
<evidence type="ECO:0000256" key="3">
    <source>
        <dbReference type="ARBA" id="ARBA00012374"/>
    </source>
</evidence>
<evidence type="ECO:0000256" key="7">
    <source>
        <dbReference type="ARBA" id="ARBA00022801"/>
    </source>
</evidence>
<evidence type="ECO:0000256" key="13">
    <source>
        <dbReference type="ARBA" id="ARBA00047594"/>
    </source>
</evidence>
<dbReference type="EMBL" id="RFKV01000020">
    <property type="protein sequence ID" value="RMD77584.1"/>
    <property type="molecule type" value="Genomic_DNA"/>
</dbReference>
<accession>A0A3M0Z1E0</accession>
<dbReference type="AlphaFoldDB" id="A0A3M0Z1E0"/>
<evidence type="ECO:0000256" key="4">
    <source>
        <dbReference type="ARBA" id="ARBA00021581"/>
    </source>
</evidence>
<feature type="transmembrane region" description="Helical" evidence="14">
    <location>
        <begin position="87"/>
        <end position="105"/>
    </location>
</feature>
<feature type="transmembrane region" description="Helical" evidence="14">
    <location>
        <begin position="125"/>
        <end position="142"/>
    </location>
</feature>
<evidence type="ECO:0000313" key="16">
    <source>
        <dbReference type="Proteomes" id="UP000269410"/>
    </source>
</evidence>
<evidence type="ECO:0000256" key="12">
    <source>
        <dbReference type="ARBA" id="ARBA00032932"/>
    </source>
</evidence>
<dbReference type="Proteomes" id="UP000269410">
    <property type="component" value="Unassembled WGS sequence"/>
</dbReference>
<dbReference type="GO" id="GO:0009252">
    <property type="term" value="P:peptidoglycan biosynthetic process"/>
    <property type="evidence" value="ECO:0007669"/>
    <property type="project" value="UniProtKB-KW"/>
</dbReference>
<feature type="transmembrane region" description="Helical" evidence="14">
    <location>
        <begin position="260"/>
        <end position="279"/>
    </location>
</feature>
<keyword evidence="10 14" id="KW-0046">Antibiotic resistance</keyword>
<evidence type="ECO:0000256" key="10">
    <source>
        <dbReference type="ARBA" id="ARBA00023251"/>
    </source>
</evidence>
<evidence type="ECO:0000256" key="5">
    <source>
        <dbReference type="ARBA" id="ARBA00022475"/>
    </source>
</evidence>
<dbReference type="EC" id="3.6.1.27" evidence="3 14"/>
<comment type="function">
    <text evidence="14">Catalyzes the dephosphorylation of undecaprenyl diphosphate (UPP). Confers resistance to bacitracin.</text>
</comment>
<keyword evidence="14" id="KW-0961">Cell wall biogenesis/degradation</keyword>
<keyword evidence="7 14" id="KW-0378">Hydrolase</keyword>
<reference evidence="15 16" key="1">
    <citation type="submission" date="2018-10" db="EMBL/GenBank/DDBJ databases">
        <title>Thermophilic Lithotrophy and Phototrophy in an Intertidal, Iron-rich, Geothermal Spring.</title>
        <authorList>
            <person name="Ward L.M."/>
            <person name="Idei A."/>
            <person name="Nakagawa M."/>
            <person name="Ueno Y."/>
            <person name="Fischer W."/>
            <person name="Mcglynn S.E."/>
        </authorList>
    </citation>
    <scope>NUCLEOTIDE SEQUENCE [LARGE SCALE GENOMIC DNA]</scope>
    <source>
        <strain evidence="15">J137</strain>
    </source>
</reference>
<keyword evidence="9 14" id="KW-0472">Membrane</keyword>
<evidence type="ECO:0000256" key="8">
    <source>
        <dbReference type="ARBA" id="ARBA00022989"/>
    </source>
</evidence>
<sequence>MDIFESFILGSIQGLTEFIPVSSSGHLYFLSYLLGIKTPPTAFILSVQIGTLFALLIYFRKKIQKYSTSLVKFIRKRKMKFVEKQDVNVVFNVIIATIPAILLGLVVNRPLETFYDTVVGDSHNIYLVTSIPMILVGIIFLLEKKIFKKNKLRIEEVTRKKALIIGISQTISFIRGISRSGITLITGQGVGLSRVAITEFTFLMSIPISILTSALGVLNIIRQTNQNLNVIIVVIGIISSFLTGYLAIDFLMKYVKKKDLSIFGWYRVIVGVILFVLFLSTAPN</sequence>
<comment type="miscellaneous">
    <text evidence="14">Bacitracin is thought to be involved in the inhibition of peptidoglycan synthesis by sequestering undecaprenyl diphosphate, thereby reducing the pool of lipid carrier available.</text>
</comment>
<dbReference type="GO" id="GO:0046677">
    <property type="term" value="P:response to antibiotic"/>
    <property type="evidence" value="ECO:0007669"/>
    <property type="project" value="UniProtKB-UniRule"/>
</dbReference>
<proteinExistence type="inferred from homology"/>
<gene>
    <name evidence="14" type="primary">uppP</name>
    <name evidence="15" type="ORF">D6810_00585</name>
</gene>
<dbReference type="GO" id="GO:0050380">
    <property type="term" value="F:undecaprenyl-diphosphatase activity"/>
    <property type="evidence" value="ECO:0007669"/>
    <property type="project" value="UniProtKB-UniRule"/>
</dbReference>
<feature type="transmembrane region" description="Helical" evidence="14">
    <location>
        <begin position="228"/>
        <end position="248"/>
    </location>
</feature>
<keyword evidence="6 14" id="KW-0812">Transmembrane</keyword>
<evidence type="ECO:0000256" key="1">
    <source>
        <dbReference type="ARBA" id="ARBA00004651"/>
    </source>
</evidence>
<dbReference type="Pfam" id="PF02673">
    <property type="entry name" value="BacA"/>
    <property type="match status" value="1"/>
</dbReference>
<dbReference type="GO" id="GO:0071555">
    <property type="term" value="P:cell wall organization"/>
    <property type="evidence" value="ECO:0007669"/>
    <property type="project" value="UniProtKB-KW"/>
</dbReference>
<dbReference type="GO" id="GO:0005886">
    <property type="term" value="C:plasma membrane"/>
    <property type="evidence" value="ECO:0007669"/>
    <property type="project" value="UniProtKB-SubCell"/>
</dbReference>
<evidence type="ECO:0000256" key="11">
    <source>
        <dbReference type="ARBA" id="ARBA00032707"/>
    </source>
</evidence>
<protein>
    <recommendedName>
        <fullName evidence="4 14">Undecaprenyl-diphosphatase</fullName>
        <ecNumber evidence="3 14">3.6.1.27</ecNumber>
    </recommendedName>
    <alternativeName>
        <fullName evidence="12 14">Bacitracin resistance protein</fullName>
    </alternativeName>
    <alternativeName>
        <fullName evidence="11 14">Undecaprenyl pyrophosphate phosphatase</fullName>
    </alternativeName>
</protein>
<feature type="transmembrane region" description="Helical" evidence="14">
    <location>
        <begin position="41"/>
        <end position="59"/>
    </location>
</feature>
<dbReference type="PANTHER" id="PTHR30622">
    <property type="entry name" value="UNDECAPRENYL-DIPHOSPHATASE"/>
    <property type="match status" value="1"/>
</dbReference>
<keyword evidence="8 14" id="KW-1133">Transmembrane helix</keyword>
<feature type="transmembrane region" description="Helical" evidence="14">
    <location>
        <begin position="202"/>
        <end position="221"/>
    </location>
</feature>
<keyword evidence="14" id="KW-0573">Peptidoglycan synthesis</keyword>
<comment type="caution">
    <text evidence="15">The sequence shown here is derived from an EMBL/GenBank/DDBJ whole genome shotgun (WGS) entry which is preliminary data.</text>
</comment>
<dbReference type="HAMAP" id="MF_01006">
    <property type="entry name" value="Undec_diphosphatase"/>
    <property type="match status" value="1"/>
</dbReference>
<comment type="catalytic activity">
    <reaction evidence="13 14">
        <text>di-trans,octa-cis-undecaprenyl diphosphate + H2O = di-trans,octa-cis-undecaprenyl phosphate + phosphate + H(+)</text>
        <dbReference type="Rhea" id="RHEA:28094"/>
        <dbReference type="ChEBI" id="CHEBI:15377"/>
        <dbReference type="ChEBI" id="CHEBI:15378"/>
        <dbReference type="ChEBI" id="CHEBI:43474"/>
        <dbReference type="ChEBI" id="CHEBI:58405"/>
        <dbReference type="ChEBI" id="CHEBI:60392"/>
        <dbReference type="EC" id="3.6.1.27"/>
    </reaction>
</comment>
<comment type="subcellular location">
    <subcellularLocation>
        <location evidence="1 14">Cell membrane</location>
        <topology evidence="1 14">Multi-pass membrane protein</topology>
    </subcellularLocation>
</comment>
<evidence type="ECO:0000256" key="9">
    <source>
        <dbReference type="ARBA" id="ARBA00023136"/>
    </source>
</evidence>
<dbReference type="GO" id="GO:0008360">
    <property type="term" value="P:regulation of cell shape"/>
    <property type="evidence" value="ECO:0007669"/>
    <property type="project" value="UniProtKB-KW"/>
</dbReference>
<evidence type="ECO:0000256" key="14">
    <source>
        <dbReference type="HAMAP-Rule" id="MF_01006"/>
    </source>
</evidence>
<feature type="transmembrane region" description="Helical" evidence="14">
    <location>
        <begin position="162"/>
        <end position="182"/>
    </location>
</feature>
<evidence type="ECO:0000256" key="2">
    <source>
        <dbReference type="ARBA" id="ARBA00010621"/>
    </source>
</evidence>
<comment type="similarity">
    <text evidence="2 14">Belongs to the UppP family.</text>
</comment>
<evidence type="ECO:0000313" key="15">
    <source>
        <dbReference type="EMBL" id="RMD77584.1"/>
    </source>
</evidence>
<name>A0A3M0Z1E0_9BACT</name>
<dbReference type="InterPro" id="IPR003824">
    <property type="entry name" value="UppP"/>
</dbReference>
<keyword evidence="5 14" id="KW-1003">Cell membrane</keyword>
<keyword evidence="14" id="KW-0133">Cell shape</keyword>